<keyword evidence="1" id="KW-1185">Reference proteome</keyword>
<dbReference type="WBParaSite" id="PgR090_g019_t01">
    <property type="protein sequence ID" value="PgR090_g019_t01"/>
    <property type="gene ID" value="PgR090_g019"/>
</dbReference>
<evidence type="ECO:0000313" key="2">
    <source>
        <dbReference type="WBParaSite" id="PgR090_g019_t01"/>
    </source>
</evidence>
<name>A0A915C5V7_PARUN</name>
<evidence type="ECO:0000313" key="1">
    <source>
        <dbReference type="Proteomes" id="UP000887569"/>
    </source>
</evidence>
<reference evidence="2" key="1">
    <citation type="submission" date="2022-11" db="UniProtKB">
        <authorList>
            <consortium name="WormBaseParasite"/>
        </authorList>
    </citation>
    <scope>IDENTIFICATION</scope>
</reference>
<dbReference type="Proteomes" id="UP000887569">
    <property type="component" value="Unplaced"/>
</dbReference>
<sequence length="105" mass="11804">MRSMNIFSKFPIYAQLVPLPVTAKNFSNALKTTLSTSLSSQQAAHIQLGGHAFSTGRRDARRECAKARKVLHGRCGRALLLSSCETLYQNPREQGKWRHISEPMF</sequence>
<dbReference type="AlphaFoldDB" id="A0A915C5V7"/>
<proteinExistence type="predicted"/>
<accession>A0A915C5V7</accession>
<protein>
    <submittedName>
        <fullName evidence="2">Uncharacterized protein</fullName>
    </submittedName>
</protein>
<organism evidence="1 2">
    <name type="scientific">Parascaris univalens</name>
    <name type="common">Nematode worm</name>
    <dbReference type="NCBI Taxonomy" id="6257"/>
    <lineage>
        <taxon>Eukaryota</taxon>
        <taxon>Metazoa</taxon>
        <taxon>Ecdysozoa</taxon>
        <taxon>Nematoda</taxon>
        <taxon>Chromadorea</taxon>
        <taxon>Rhabditida</taxon>
        <taxon>Spirurina</taxon>
        <taxon>Ascaridomorpha</taxon>
        <taxon>Ascaridoidea</taxon>
        <taxon>Ascarididae</taxon>
        <taxon>Parascaris</taxon>
    </lineage>
</organism>